<organism evidence="1 2">
    <name type="scientific">Vigna unguiculata</name>
    <name type="common">Cowpea</name>
    <dbReference type="NCBI Taxonomy" id="3917"/>
    <lineage>
        <taxon>Eukaryota</taxon>
        <taxon>Viridiplantae</taxon>
        <taxon>Streptophyta</taxon>
        <taxon>Embryophyta</taxon>
        <taxon>Tracheophyta</taxon>
        <taxon>Spermatophyta</taxon>
        <taxon>Magnoliopsida</taxon>
        <taxon>eudicotyledons</taxon>
        <taxon>Gunneridae</taxon>
        <taxon>Pentapetalae</taxon>
        <taxon>rosids</taxon>
        <taxon>fabids</taxon>
        <taxon>Fabales</taxon>
        <taxon>Fabaceae</taxon>
        <taxon>Papilionoideae</taxon>
        <taxon>50 kb inversion clade</taxon>
        <taxon>NPAAA clade</taxon>
        <taxon>indigoferoid/millettioid clade</taxon>
        <taxon>Phaseoleae</taxon>
        <taxon>Vigna</taxon>
    </lineage>
</organism>
<protein>
    <submittedName>
        <fullName evidence="1">Uncharacterized protein</fullName>
    </submittedName>
</protein>
<accession>A0A4D6M738</accession>
<evidence type="ECO:0000313" key="2">
    <source>
        <dbReference type="Proteomes" id="UP000501690"/>
    </source>
</evidence>
<evidence type="ECO:0000313" key="1">
    <source>
        <dbReference type="EMBL" id="QCD97132.1"/>
    </source>
</evidence>
<dbReference type="EMBL" id="CP039350">
    <property type="protein sequence ID" value="QCD97132.1"/>
    <property type="molecule type" value="Genomic_DNA"/>
</dbReference>
<keyword evidence="2" id="KW-1185">Reference proteome</keyword>
<dbReference type="Proteomes" id="UP000501690">
    <property type="component" value="Linkage Group LG6"/>
</dbReference>
<reference evidence="1 2" key="1">
    <citation type="submission" date="2019-04" db="EMBL/GenBank/DDBJ databases">
        <title>An improved genome assembly and genetic linkage map for asparagus bean, Vigna unguiculata ssp. sesquipedialis.</title>
        <authorList>
            <person name="Xia Q."/>
            <person name="Zhang R."/>
            <person name="Dong Y."/>
        </authorList>
    </citation>
    <scope>NUCLEOTIDE SEQUENCE [LARGE SCALE GENOMIC DNA]</scope>
    <source>
        <tissue evidence="1">Leaf</tissue>
    </source>
</reference>
<proteinExistence type="predicted"/>
<sequence>MVFVDRTMWRVKEKRFSGFLTMKGKKDIFRQCFLIAVGFFVGFRPSCRNWVRRFHNSCVVQRENGGEGK</sequence>
<gene>
    <name evidence="1" type="ORF">DEO72_LG6g1842</name>
</gene>
<name>A0A4D6M738_VIGUN</name>
<dbReference type="AlphaFoldDB" id="A0A4D6M738"/>